<accession>D6RPJ6</accession>
<name>D6RPJ6_COPC7</name>
<keyword evidence="2" id="KW-1185">Reference proteome</keyword>
<evidence type="ECO:0000313" key="1">
    <source>
        <dbReference type="EMBL" id="EFI27082.1"/>
    </source>
</evidence>
<dbReference type="RefSeq" id="XP_002910576.1">
    <property type="nucleotide sequence ID" value="XM_002910530.1"/>
</dbReference>
<organism evidence="1 2">
    <name type="scientific">Coprinopsis cinerea (strain Okayama-7 / 130 / ATCC MYA-4618 / FGSC 9003)</name>
    <name type="common">Inky cap fungus</name>
    <name type="synonym">Hormographiella aspergillata</name>
    <dbReference type="NCBI Taxonomy" id="240176"/>
    <lineage>
        <taxon>Eukaryota</taxon>
        <taxon>Fungi</taxon>
        <taxon>Dikarya</taxon>
        <taxon>Basidiomycota</taxon>
        <taxon>Agaricomycotina</taxon>
        <taxon>Agaricomycetes</taxon>
        <taxon>Agaricomycetidae</taxon>
        <taxon>Agaricales</taxon>
        <taxon>Agaricineae</taxon>
        <taxon>Psathyrellaceae</taxon>
        <taxon>Coprinopsis</taxon>
    </lineage>
</organism>
<gene>
    <name evidence="1" type="ORF">CC1G_15211</name>
</gene>
<dbReference type="GeneID" id="9379160"/>
<sequence>MRPGLGLRSCRFGQLVHVIVKGSTSQAYHGTGYKPAVTDGLTKGGTWVHTIRSTTDCRMMDVKSPVIGQCLLRAGIMEKELFTLRTSEVDDWEECSVSSDCWNTESEPWLWVLANSNV</sequence>
<dbReference type="EMBL" id="AACS02000009">
    <property type="protein sequence ID" value="EFI27082.1"/>
    <property type="molecule type" value="Genomic_DNA"/>
</dbReference>
<dbReference type="VEuPathDB" id="FungiDB:CC1G_15211"/>
<reference evidence="1 2" key="1">
    <citation type="journal article" date="2010" name="Proc. Natl. Acad. Sci. U.S.A.">
        <title>Insights into evolution of multicellular fungi from the assembled chromosomes of the mushroom Coprinopsis cinerea (Coprinus cinereus).</title>
        <authorList>
            <person name="Stajich J.E."/>
            <person name="Wilke S.K."/>
            <person name="Ahren D."/>
            <person name="Au C.H."/>
            <person name="Birren B.W."/>
            <person name="Borodovsky M."/>
            <person name="Burns C."/>
            <person name="Canback B."/>
            <person name="Casselton L.A."/>
            <person name="Cheng C.K."/>
            <person name="Deng J."/>
            <person name="Dietrich F.S."/>
            <person name="Fargo D.C."/>
            <person name="Farman M.L."/>
            <person name="Gathman A.C."/>
            <person name="Goldberg J."/>
            <person name="Guigo R."/>
            <person name="Hoegger P.J."/>
            <person name="Hooker J.B."/>
            <person name="Huggins A."/>
            <person name="James T.Y."/>
            <person name="Kamada T."/>
            <person name="Kilaru S."/>
            <person name="Kodira C."/>
            <person name="Kues U."/>
            <person name="Kupfer D."/>
            <person name="Kwan H.S."/>
            <person name="Lomsadze A."/>
            <person name="Li W."/>
            <person name="Lilly W.W."/>
            <person name="Ma L.J."/>
            <person name="Mackey A.J."/>
            <person name="Manning G."/>
            <person name="Martin F."/>
            <person name="Muraguchi H."/>
            <person name="Natvig D.O."/>
            <person name="Palmerini H."/>
            <person name="Ramesh M.A."/>
            <person name="Rehmeyer C.J."/>
            <person name="Roe B.A."/>
            <person name="Shenoy N."/>
            <person name="Stanke M."/>
            <person name="Ter-Hovhannisyan V."/>
            <person name="Tunlid A."/>
            <person name="Velagapudi R."/>
            <person name="Vision T.J."/>
            <person name="Zeng Q."/>
            <person name="Zolan M.E."/>
            <person name="Pukkila P.J."/>
        </authorList>
    </citation>
    <scope>NUCLEOTIDE SEQUENCE [LARGE SCALE GENOMIC DNA]</scope>
    <source>
        <strain evidence="2">Okayama-7 / 130 / ATCC MYA-4618 / FGSC 9003</strain>
    </source>
</reference>
<evidence type="ECO:0000313" key="2">
    <source>
        <dbReference type="Proteomes" id="UP000001861"/>
    </source>
</evidence>
<dbReference type="KEGG" id="cci:CC1G_15211"/>
<dbReference type="InParanoid" id="D6RPJ6"/>
<dbReference type="Proteomes" id="UP000001861">
    <property type="component" value="Unassembled WGS sequence"/>
</dbReference>
<protein>
    <submittedName>
        <fullName evidence="1">Uncharacterized protein</fullName>
    </submittedName>
</protein>
<proteinExistence type="predicted"/>
<dbReference type="HOGENOM" id="CLU_2073021_0_0_1"/>
<comment type="caution">
    <text evidence="1">The sequence shown here is derived from an EMBL/GenBank/DDBJ whole genome shotgun (WGS) entry which is preliminary data.</text>
</comment>
<dbReference type="AlphaFoldDB" id="D6RPJ6"/>